<proteinExistence type="inferred from homology"/>
<keyword evidence="3" id="KW-0406">Ion transport</keyword>
<keyword evidence="3" id="KW-0410">Iron transport</keyword>
<keyword evidence="7" id="KW-0798">TonB box</keyword>
<gene>
    <name evidence="9" type="ORF">HNP52_004549</name>
</gene>
<keyword evidence="5 7" id="KW-0472">Membrane</keyword>
<dbReference type="EMBL" id="JACHLN010000005">
    <property type="protein sequence ID" value="MBB4841447.1"/>
    <property type="molecule type" value="Genomic_DNA"/>
</dbReference>
<dbReference type="Gene3D" id="3.55.50.30">
    <property type="match status" value="1"/>
</dbReference>
<accession>A0A7W7K5I5</accession>
<dbReference type="NCBIfam" id="TIGR01782">
    <property type="entry name" value="TonB-Xanth-Caul"/>
    <property type="match status" value="1"/>
</dbReference>
<dbReference type="AlphaFoldDB" id="A0A7W7K5I5"/>
<comment type="caution">
    <text evidence="9">The sequence shown here is derived from an EMBL/GenBank/DDBJ whole genome shotgun (WGS) entry which is preliminary data.</text>
</comment>
<dbReference type="Gene3D" id="2.170.130.10">
    <property type="entry name" value="TonB-dependent receptor, plug domain"/>
    <property type="match status" value="1"/>
</dbReference>
<dbReference type="InterPro" id="IPR000531">
    <property type="entry name" value="Beta-barrel_TonB"/>
</dbReference>
<comment type="similarity">
    <text evidence="7">Belongs to the TonB-dependent receptor family.</text>
</comment>
<dbReference type="SUPFAM" id="SSF56935">
    <property type="entry name" value="Porins"/>
    <property type="match status" value="1"/>
</dbReference>
<evidence type="ECO:0000313" key="9">
    <source>
        <dbReference type="EMBL" id="MBB4841447.1"/>
    </source>
</evidence>
<organism evidence="9 10">
    <name type="scientific">Sphingomonas kyeonggiensis</name>
    <dbReference type="NCBI Taxonomy" id="1268553"/>
    <lineage>
        <taxon>Bacteria</taxon>
        <taxon>Pseudomonadati</taxon>
        <taxon>Pseudomonadota</taxon>
        <taxon>Alphaproteobacteria</taxon>
        <taxon>Sphingomonadales</taxon>
        <taxon>Sphingomonadaceae</taxon>
        <taxon>Sphingomonas</taxon>
    </lineage>
</organism>
<dbReference type="Proteomes" id="UP000575241">
    <property type="component" value="Unassembled WGS sequence"/>
</dbReference>
<dbReference type="CDD" id="cd01347">
    <property type="entry name" value="ligand_gated_channel"/>
    <property type="match status" value="1"/>
</dbReference>
<dbReference type="InterPro" id="IPR037066">
    <property type="entry name" value="Plug_dom_sf"/>
</dbReference>
<sequence length="986" mass="106298">MAVAVTLAMPAMAQARGAEASMSAQMRFDIGASDLRSAISQFSQATGLQVVVAPNAVAGRRTGGVRGALTVRAALDQLLRGTNLTAAVRGGVVVLTPSRAAPAPRRATRVAAEAPIARPMPQAAAQEPEVQEESQIVVSGYRESLNAAQDLKRKAVGAEDDIVASDIAAFPDLNLAEALQRVPGITITRDSGEGRQIALRGLGADFTRTQLNGMEVMGNTASGMDNRGAVSRSRSFDYSLFASELFNRVAVQKSFAAEQDEGGIAGTVQLYSAKPFDYAGSKFVVSAKGQTNTSGITPRLVGLASVRSGDFGALVSVAYSQIKNNEYGYRNWGWGLTKYGAANIGPEVDAATRAKLLAGVYQPTAQSPSTWYNDRRRLGITSSVQYHPGDNFKLDVDFLYGRLWDYRDDYALATAGSNPLTGSSVTGTQVIRSAVIDDTNTLRAASFTGIDLRSEHHIVKNHTDFYQGVANLSWKLGDRLTIHALGGYEESDFAQPVFDKVFMEAKQTAFSYDTRPRIPVNTYGIDLTNPDLWTVQRLDVQENKIVNRYTNAKLDAAYELNEALTFKAGGAYKHFTNSGYTWVNKVFHNVPANLVVPNSVKQLVGPDTLLQYIVGNVDGVYAAVGDKRDLTAANLQAGSDFDVDEKTYNGFAQFDLDTHLGDMRLRANAGVRYYSTDLTSSGHLATGAGFVPVVIETNSKGWLPSANVALDVTRNLVVRVSASRNVNRPGLGDLAAAGSITTRPNGGSLSLGNPFLKPYKATSVEGSIEWYMDRSGFASIGFFYKNMDSFISPSTVTMPYGQTGLPLSLLIQGQDANTPYDVSQPINGPGADIKGIEVAFQHDFTFLPGPLKHLGVTANGTWFDGHQQGKVGNTFVRLPLFQLSKWAANATLYYEDKDFGIRVSDAYRSKYYTGLGTVGNVGDYIAATHNIDFQAHVNLTKGIRLIAEGINLTNEPIEQFAGGEIARRVVYTTSGRTFTFGVSAEF</sequence>
<evidence type="ECO:0000256" key="7">
    <source>
        <dbReference type="RuleBase" id="RU003357"/>
    </source>
</evidence>
<dbReference type="PANTHER" id="PTHR40980">
    <property type="entry name" value="PLUG DOMAIN-CONTAINING PROTEIN"/>
    <property type="match status" value="1"/>
</dbReference>
<dbReference type="InterPro" id="IPR012910">
    <property type="entry name" value="Plug_dom"/>
</dbReference>
<dbReference type="InterPro" id="IPR011662">
    <property type="entry name" value="Secretin/TonB_short_N"/>
</dbReference>
<dbReference type="SMART" id="SM00965">
    <property type="entry name" value="STN"/>
    <property type="match status" value="1"/>
</dbReference>
<dbReference type="Pfam" id="PF07715">
    <property type="entry name" value="Plug"/>
    <property type="match status" value="1"/>
</dbReference>
<evidence type="ECO:0000256" key="2">
    <source>
        <dbReference type="ARBA" id="ARBA00022448"/>
    </source>
</evidence>
<evidence type="ECO:0000256" key="3">
    <source>
        <dbReference type="ARBA" id="ARBA00022496"/>
    </source>
</evidence>
<dbReference type="Pfam" id="PF07660">
    <property type="entry name" value="STN"/>
    <property type="match status" value="1"/>
</dbReference>
<dbReference type="PANTHER" id="PTHR40980:SF3">
    <property type="entry name" value="TONB-DEPENDENT RECEPTOR-LIKE BETA-BARREL DOMAIN-CONTAINING PROTEIN"/>
    <property type="match status" value="1"/>
</dbReference>
<name>A0A7W7K5I5_9SPHN</name>
<keyword evidence="4" id="KW-0408">Iron</keyword>
<dbReference type="GO" id="GO:0006826">
    <property type="term" value="P:iron ion transport"/>
    <property type="evidence" value="ECO:0007669"/>
    <property type="project" value="UniProtKB-KW"/>
</dbReference>
<dbReference type="InterPro" id="IPR036942">
    <property type="entry name" value="Beta-barrel_TonB_sf"/>
</dbReference>
<evidence type="ECO:0000313" key="10">
    <source>
        <dbReference type="Proteomes" id="UP000575241"/>
    </source>
</evidence>
<dbReference type="InterPro" id="IPR010104">
    <property type="entry name" value="TonB_rcpt_bac"/>
</dbReference>
<keyword evidence="2" id="KW-0813">Transport</keyword>
<keyword evidence="9" id="KW-0675">Receptor</keyword>
<evidence type="ECO:0000256" key="6">
    <source>
        <dbReference type="ARBA" id="ARBA00023237"/>
    </source>
</evidence>
<evidence type="ECO:0000259" key="8">
    <source>
        <dbReference type="SMART" id="SM00965"/>
    </source>
</evidence>
<evidence type="ECO:0000256" key="5">
    <source>
        <dbReference type="ARBA" id="ARBA00023136"/>
    </source>
</evidence>
<keyword evidence="10" id="KW-1185">Reference proteome</keyword>
<evidence type="ECO:0000256" key="1">
    <source>
        <dbReference type="ARBA" id="ARBA00004442"/>
    </source>
</evidence>
<dbReference type="RefSeq" id="WP_260396334.1">
    <property type="nucleotide sequence ID" value="NZ_JACHLN010000005.1"/>
</dbReference>
<keyword evidence="6" id="KW-0998">Cell outer membrane</keyword>
<evidence type="ECO:0000256" key="4">
    <source>
        <dbReference type="ARBA" id="ARBA00023004"/>
    </source>
</evidence>
<dbReference type="Pfam" id="PF00593">
    <property type="entry name" value="TonB_dep_Rec_b-barrel"/>
    <property type="match status" value="1"/>
</dbReference>
<feature type="domain" description="Secretin/TonB short N-terminal" evidence="8">
    <location>
        <begin position="48"/>
        <end position="98"/>
    </location>
</feature>
<reference evidence="9 10" key="1">
    <citation type="submission" date="2020-08" db="EMBL/GenBank/DDBJ databases">
        <title>Functional genomics of gut bacteria from endangered species of beetles.</title>
        <authorList>
            <person name="Carlos-Shanley C."/>
        </authorList>
    </citation>
    <scope>NUCLEOTIDE SEQUENCE [LARGE SCALE GENOMIC DNA]</scope>
    <source>
        <strain evidence="9 10">S00224</strain>
    </source>
</reference>
<protein>
    <submittedName>
        <fullName evidence="9">TonB-dependent receptor</fullName>
    </submittedName>
</protein>
<dbReference type="GO" id="GO:0009279">
    <property type="term" value="C:cell outer membrane"/>
    <property type="evidence" value="ECO:0007669"/>
    <property type="project" value="UniProtKB-SubCell"/>
</dbReference>
<comment type="subcellular location">
    <subcellularLocation>
        <location evidence="1 7">Cell outer membrane</location>
    </subcellularLocation>
</comment>
<dbReference type="Gene3D" id="2.40.170.20">
    <property type="entry name" value="TonB-dependent receptor, beta-barrel domain"/>
    <property type="match status" value="1"/>
</dbReference>